<feature type="transmembrane region" description="Helical" evidence="1">
    <location>
        <begin position="203"/>
        <end position="223"/>
    </location>
</feature>
<feature type="transmembrane region" description="Helical" evidence="1">
    <location>
        <begin position="116"/>
        <end position="135"/>
    </location>
</feature>
<evidence type="ECO:0000313" key="3">
    <source>
        <dbReference type="Proteomes" id="UP000245845"/>
    </source>
</evidence>
<keyword evidence="1" id="KW-0472">Membrane</keyword>
<keyword evidence="1" id="KW-1133">Transmembrane helix</keyword>
<gene>
    <name evidence="2" type="ORF">A8806_101648</name>
</gene>
<evidence type="ECO:0000313" key="2">
    <source>
        <dbReference type="EMBL" id="PWJ32360.1"/>
    </source>
</evidence>
<sequence length="231" mass="25846">MVWSSKEIKKKGLTCLNKNFIQAYLVVLVIRLIADIPALFFNQGSSIRSLSLSGSALLLAILLAGTIFIYLPLNAGKNRFYMDLNDGSAEFDTLWHFFTRGKKTYLSIVKGMTVRYLTVLAGGLILIVPGIMQYYRTFFTPWILAQHPDMTAGVAMQKSREMTAGQKMNLFIMQLTFLGWIALCFFLSYRFSLILPTGIGRAVSTAIYALPAAYYHAAVAALYTKLSQHLL</sequence>
<dbReference type="PANTHER" id="PTHR40076:SF1">
    <property type="entry name" value="MEMBRANE PROTEIN"/>
    <property type="match status" value="1"/>
</dbReference>
<keyword evidence="1" id="KW-0812">Transmembrane</keyword>
<protein>
    <submittedName>
        <fullName evidence="2">Uncharacterized protein DUF975</fullName>
    </submittedName>
</protein>
<dbReference type="PANTHER" id="PTHR40076">
    <property type="entry name" value="MEMBRANE PROTEIN-RELATED"/>
    <property type="match status" value="1"/>
</dbReference>
<feature type="transmembrane region" description="Helical" evidence="1">
    <location>
        <begin position="52"/>
        <end position="73"/>
    </location>
</feature>
<comment type="caution">
    <text evidence="2">The sequence shown here is derived from an EMBL/GenBank/DDBJ whole genome shotgun (WGS) entry which is preliminary data.</text>
</comment>
<accession>A0A2Y9B8M0</accession>
<organism evidence="2 3">
    <name type="scientific">Faecalicatena orotica</name>
    <dbReference type="NCBI Taxonomy" id="1544"/>
    <lineage>
        <taxon>Bacteria</taxon>
        <taxon>Bacillati</taxon>
        <taxon>Bacillota</taxon>
        <taxon>Clostridia</taxon>
        <taxon>Lachnospirales</taxon>
        <taxon>Lachnospiraceae</taxon>
        <taxon>Faecalicatena</taxon>
    </lineage>
</organism>
<evidence type="ECO:0000256" key="1">
    <source>
        <dbReference type="SAM" id="Phobius"/>
    </source>
</evidence>
<dbReference type="Pfam" id="PF06161">
    <property type="entry name" value="DUF975"/>
    <property type="match status" value="1"/>
</dbReference>
<feature type="transmembrane region" description="Helical" evidence="1">
    <location>
        <begin position="21"/>
        <end position="40"/>
    </location>
</feature>
<proteinExistence type="predicted"/>
<dbReference type="Proteomes" id="UP000245845">
    <property type="component" value="Unassembled WGS sequence"/>
</dbReference>
<dbReference type="AlphaFoldDB" id="A0A2Y9B8M0"/>
<name>A0A2Y9B8M0_9FIRM</name>
<dbReference type="EMBL" id="QGDL01000001">
    <property type="protein sequence ID" value="PWJ32360.1"/>
    <property type="molecule type" value="Genomic_DNA"/>
</dbReference>
<feature type="transmembrane region" description="Helical" evidence="1">
    <location>
        <begin position="171"/>
        <end position="191"/>
    </location>
</feature>
<reference evidence="2 3" key="1">
    <citation type="submission" date="2018-05" db="EMBL/GenBank/DDBJ databases">
        <title>The Hungate 1000. A catalogue of reference genomes from the rumen microbiome.</title>
        <authorList>
            <person name="Kelly W."/>
        </authorList>
    </citation>
    <scope>NUCLEOTIDE SEQUENCE [LARGE SCALE GENOMIC DNA]</scope>
    <source>
        <strain evidence="2 3">NLAE-zl-C242</strain>
    </source>
</reference>
<dbReference type="InterPro" id="IPR010380">
    <property type="entry name" value="DUF975"/>
</dbReference>
<keyword evidence="3" id="KW-1185">Reference proteome</keyword>